<sequence length="83" mass="9238">MFYLILFFGSIGMSSASVVNLTTFADIIVNISSYEILDNNAIVLYIQQFFHQIGNSNGPLTVRVKHVTRCNGAQCTDQLPPIR</sequence>
<accession>A0ABD0YDQ5</accession>
<organism evidence="2 3">
    <name type="scientific">Umbra pygmaea</name>
    <name type="common">Eastern mudminnow</name>
    <dbReference type="NCBI Taxonomy" id="75934"/>
    <lineage>
        <taxon>Eukaryota</taxon>
        <taxon>Metazoa</taxon>
        <taxon>Chordata</taxon>
        <taxon>Craniata</taxon>
        <taxon>Vertebrata</taxon>
        <taxon>Euteleostomi</taxon>
        <taxon>Actinopterygii</taxon>
        <taxon>Neopterygii</taxon>
        <taxon>Teleostei</taxon>
        <taxon>Protacanthopterygii</taxon>
        <taxon>Esociformes</taxon>
        <taxon>Umbridae</taxon>
        <taxon>Umbra</taxon>
    </lineage>
</organism>
<dbReference type="EMBL" id="JAGEUA010000001">
    <property type="protein sequence ID" value="KAL1023347.1"/>
    <property type="molecule type" value="Genomic_DNA"/>
</dbReference>
<gene>
    <name evidence="2" type="ORF">UPYG_G00039560</name>
</gene>
<comment type="caution">
    <text evidence="2">The sequence shown here is derived from an EMBL/GenBank/DDBJ whole genome shotgun (WGS) entry which is preliminary data.</text>
</comment>
<evidence type="ECO:0000256" key="1">
    <source>
        <dbReference type="SAM" id="SignalP"/>
    </source>
</evidence>
<feature type="signal peptide" evidence="1">
    <location>
        <begin position="1"/>
        <end position="16"/>
    </location>
</feature>
<evidence type="ECO:0000313" key="3">
    <source>
        <dbReference type="Proteomes" id="UP001557470"/>
    </source>
</evidence>
<keyword evidence="1" id="KW-0732">Signal</keyword>
<dbReference type="AlphaFoldDB" id="A0ABD0YDQ5"/>
<proteinExistence type="predicted"/>
<name>A0ABD0YDQ5_UMBPY</name>
<keyword evidence="3" id="KW-1185">Reference proteome</keyword>
<reference evidence="2 3" key="1">
    <citation type="submission" date="2024-06" db="EMBL/GenBank/DDBJ databases">
        <authorList>
            <person name="Pan Q."/>
            <person name="Wen M."/>
            <person name="Jouanno E."/>
            <person name="Zahm M."/>
            <person name="Klopp C."/>
            <person name="Cabau C."/>
            <person name="Louis A."/>
            <person name="Berthelot C."/>
            <person name="Parey E."/>
            <person name="Roest Crollius H."/>
            <person name="Montfort J."/>
            <person name="Robinson-Rechavi M."/>
            <person name="Bouchez O."/>
            <person name="Lampietro C."/>
            <person name="Lopez Roques C."/>
            <person name="Donnadieu C."/>
            <person name="Postlethwait J."/>
            <person name="Bobe J."/>
            <person name="Verreycken H."/>
            <person name="Guiguen Y."/>
        </authorList>
    </citation>
    <scope>NUCLEOTIDE SEQUENCE [LARGE SCALE GENOMIC DNA]</scope>
    <source>
        <strain evidence="2">Up_M1</strain>
        <tissue evidence="2">Testis</tissue>
    </source>
</reference>
<evidence type="ECO:0000313" key="2">
    <source>
        <dbReference type="EMBL" id="KAL1023347.1"/>
    </source>
</evidence>
<feature type="chain" id="PRO_5044892325" evidence="1">
    <location>
        <begin position="17"/>
        <end position="83"/>
    </location>
</feature>
<dbReference type="Proteomes" id="UP001557470">
    <property type="component" value="Unassembled WGS sequence"/>
</dbReference>
<protein>
    <submittedName>
        <fullName evidence="2">Uncharacterized protein</fullName>
    </submittedName>
</protein>